<gene>
    <name evidence="1" type="ORF">DW888_12570</name>
</gene>
<evidence type="ECO:0000313" key="2">
    <source>
        <dbReference type="Proteomes" id="UP000284379"/>
    </source>
</evidence>
<evidence type="ECO:0000313" key="1">
    <source>
        <dbReference type="EMBL" id="RHB34375.1"/>
    </source>
</evidence>
<dbReference type="AlphaFoldDB" id="A0A413VLA6"/>
<name>A0A413VLA6_9BACE</name>
<protein>
    <submittedName>
        <fullName evidence="1">Uncharacterized protein</fullName>
    </submittedName>
</protein>
<accession>A0A413VLA6</accession>
<reference evidence="1 2" key="1">
    <citation type="submission" date="2018-08" db="EMBL/GenBank/DDBJ databases">
        <title>A genome reference for cultivated species of the human gut microbiota.</title>
        <authorList>
            <person name="Zou Y."/>
            <person name="Xue W."/>
            <person name="Luo G."/>
        </authorList>
    </citation>
    <scope>NUCLEOTIDE SEQUENCE [LARGE SCALE GENOMIC DNA]</scope>
    <source>
        <strain evidence="1 2">AM40-30BH</strain>
    </source>
</reference>
<dbReference type="Proteomes" id="UP000284379">
    <property type="component" value="Unassembled WGS sequence"/>
</dbReference>
<sequence>MVNTKNKASPNLSNNHALQVTRKRRLLPIRLLGSPQATIHYGKVYAYKVQLAQYVLVHYSSLKLRGGDSEGD</sequence>
<comment type="caution">
    <text evidence="1">The sequence shown here is derived from an EMBL/GenBank/DDBJ whole genome shotgun (WGS) entry which is preliminary data.</text>
</comment>
<proteinExistence type="predicted"/>
<organism evidence="1 2">
    <name type="scientific">Bacteroides nordii</name>
    <dbReference type="NCBI Taxonomy" id="291645"/>
    <lineage>
        <taxon>Bacteria</taxon>
        <taxon>Pseudomonadati</taxon>
        <taxon>Bacteroidota</taxon>
        <taxon>Bacteroidia</taxon>
        <taxon>Bacteroidales</taxon>
        <taxon>Bacteroidaceae</taxon>
        <taxon>Bacteroides</taxon>
    </lineage>
</organism>
<dbReference type="EMBL" id="QSGO01000009">
    <property type="protein sequence ID" value="RHB34375.1"/>
    <property type="molecule type" value="Genomic_DNA"/>
</dbReference>